<organism evidence="1 2">
    <name type="scientific">Aquabacterium soli</name>
    <dbReference type="NCBI Taxonomy" id="2493092"/>
    <lineage>
        <taxon>Bacteria</taxon>
        <taxon>Pseudomonadati</taxon>
        <taxon>Pseudomonadota</taxon>
        <taxon>Betaproteobacteria</taxon>
        <taxon>Burkholderiales</taxon>
        <taxon>Aquabacterium</taxon>
    </lineage>
</organism>
<accession>A0A426VC52</accession>
<sequence length="106" mass="11517">MDHLHYLTVDLSDDTDGVGTIEASASTAPEQGDAVDAEIQQVLGWASRRFPGDHGPLDEGHAWDHDLQVTQERTGDRLWRTVTLTISASPAFMEAFAAHFAEALDG</sequence>
<reference evidence="1 2" key="1">
    <citation type="submission" date="2018-12" db="EMBL/GenBank/DDBJ databases">
        <title>The whole draft genome of Aquabacterium sp. SJQ9.</title>
        <authorList>
            <person name="Sun L."/>
            <person name="Gao X."/>
            <person name="Chen W."/>
            <person name="Huang K."/>
        </authorList>
    </citation>
    <scope>NUCLEOTIDE SEQUENCE [LARGE SCALE GENOMIC DNA]</scope>
    <source>
        <strain evidence="1 2">SJQ9</strain>
    </source>
</reference>
<dbReference type="EMBL" id="RSED01000007">
    <property type="protein sequence ID" value="RRS04443.1"/>
    <property type="molecule type" value="Genomic_DNA"/>
</dbReference>
<keyword evidence="2" id="KW-1185">Reference proteome</keyword>
<evidence type="ECO:0000313" key="1">
    <source>
        <dbReference type="EMBL" id="RRS04443.1"/>
    </source>
</evidence>
<dbReference type="Proteomes" id="UP000269265">
    <property type="component" value="Unassembled WGS sequence"/>
</dbReference>
<dbReference type="OrthoDB" id="8685558at2"/>
<protein>
    <submittedName>
        <fullName evidence="1">Uncharacterized protein</fullName>
    </submittedName>
</protein>
<gene>
    <name evidence="1" type="ORF">EIP75_11205</name>
</gene>
<name>A0A426VC52_9BURK</name>
<dbReference type="AlphaFoldDB" id="A0A426VC52"/>
<dbReference type="RefSeq" id="WP_125243351.1">
    <property type="nucleotide sequence ID" value="NZ_RSED01000007.1"/>
</dbReference>
<proteinExistence type="predicted"/>
<evidence type="ECO:0000313" key="2">
    <source>
        <dbReference type="Proteomes" id="UP000269265"/>
    </source>
</evidence>
<comment type="caution">
    <text evidence="1">The sequence shown here is derived from an EMBL/GenBank/DDBJ whole genome shotgun (WGS) entry which is preliminary data.</text>
</comment>